<dbReference type="EMBL" id="BARW01000867">
    <property type="protein sequence ID" value="GAI70445.1"/>
    <property type="molecule type" value="Genomic_DNA"/>
</dbReference>
<accession>X1S4T1</accession>
<keyword evidence="1" id="KW-0812">Transmembrane</keyword>
<feature type="transmembrane region" description="Helical" evidence="1">
    <location>
        <begin position="48"/>
        <end position="66"/>
    </location>
</feature>
<protein>
    <submittedName>
        <fullName evidence="2">Uncharacterized protein</fullName>
    </submittedName>
</protein>
<gene>
    <name evidence="2" type="ORF">S12H4_03182</name>
</gene>
<comment type="caution">
    <text evidence="2">The sequence shown here is derived from an EMBL/GenBank/DDBJ whole genome shotgun (WGS) entry which is preliminary data.</text>
</comment>
<name>X1S4T1_9ZZZZ</name>
<feature type="transmembrane region" description="Helical" evidence="1">
    <location>
        <begin position="16"/>
        <end position="36"/>
    </location>
</feature>
<keyword evidence="1" id="KW-0472">Membrane</keyword>
<keyword evidence="1" id="KW-1133">Transmembrane helix</keyword>
<sequence>MNKNENKFKTKTRSKIIIVYFLLLVIIVAIFSGISIYNLSLLFTLSNLVYLIIFIGFSIFAGYIGCRAYRNIRKIEGKEVRVKKEKYNSLMAKKKFTKDEKKILLDFYKPIDEKRVFKDANKMVHDKDPWDKLKNDLFKSMSNSEGDEN</sequence>
<evidence type="ECO:0000256" key="1">
    <source>
        <dbReference type="SAM" id="Phobius"/>
    </source>
</evidence>
<reference evidence="2" key="1">
    <citation type="journal article" date="2014" name="Front. Microbiol.">
        <title>High frequency of phylogenetically diverse reductive dehalogenase-homologous genes in deep subseafloor sedimentary metagenomes.</title>
        <authorList>
            <person name="Kawai M."/>
            <person name="Futagami T."/>
            <person name="Toyoda A."/>
            <person name="Takaki Y."/>
            <person name="Nishi S."/>
            <person name="Hori S."/>
            <person name="Arai W."/>
            <person name="Tsubouchi T."/>
            <person name="Morono Y."/>
            <person name="Uchiyama I."/>
            <person name="Ito T."/>
            <person name="Fujiyama A."/>
            <person name="Inagaki F."/>
            <person name="Takami H."/>
        </authorList>
    </citation>
    <scope>NUCLEOTIDE SEQUENCE</scope>
    <source>
        <strain evidence="2">Expedition CK06-06</strain>
    </source>
</reference>
<dbReference type="AlphaFoldDB" id="X1S4T1"/>
<proteinExistence type="predicted"/>
<organism evidence="2">
    <name type="scientific">marine sediment metagenome</name>
    <dbReference type="NCBI Taxonomy" id="412755"/>
    <lineage>
        <taxon>unclassified sequences</taxon>
        <taxon>metagenomes</taxon>
        <taxon>ecological metagenomes</taxon>
    </lineage>
</organism>
<evidence type="ECO:0000313" key="2">
    <source>
        <dbReference type="EMBL" id="GAI70445.1"/>
    </source>
</evidence>